<name>A0A553HWC4_9PEZI</name>
<reference evidence="3" key="1">
    <citation type="submission" date="2019-06" db="EMBL/GenBank/DDBJ databases">
        <title>Draft genome sequence of the griseofulvin-producing fungus Xylaria cubensis strain G536.</title>
        <authorList>
            <person name="Mead M.E."/>
            <person name="Raja H.A."/>
            <person name="Steenwyk J.L."/>
            <person name="Knowles S.L."/>
            <person name="Oberlies N.H."/>
            <person name="Rokas A."/>
        </authorList>
    </citation>
    <scope>NUCLEOTIDE SEQUENCE [LARGE SCALE GENOMIC DNA]</scope>
    <source>
        <strain evidence="3">G536</strain>
    </source>
</reference>
<dbReference type="Proteomes" id="UP000319160">
    <property type="component" value="Unassembled WGS sequence"/>
</dbReference>
<comment type="caution">
    <text evidence="2">The sequence shown here is derived from an EMBL/GenBank/DDBJ whole genome shotgun (WGS) entry which is preliminary data.</text>
</comment>
<feature type="region of interest" description="Disordered" evidence="1">
    <location>
        <begin position="50"/>
        <end position="87"/>
    </location>
</feature>
<dbReference type="AlphaFoldDB" id="A0A553HWC4"/>
<protein>
    <submittedName>
        <fullName evidence="2">Uncharacterized protein</fullName>
    </submittedName>
</protein>
<dbReference type="EMBL" id="VFLP01000038">
    <property type="protein sequence ID" value="TRX92254.1"/>
    <property type="molecule type" value="Genomic_DNA"/>
</dbReference>
<organism evidence="2 3">
    <name type="scientific">Xylaria flabelliformis</name>
    <dbReference type="NCBI Taxonomy" id="2512241"/>
    <lineage>
        <taxon>Eukaryota</taxon>
        <taxon>Fungi</taxon>
        <taxon>Dikarya</taxon>
        <taxon>Ascomycota</taxon>
        <taxon>Pezizomycotina</taxon>
        <taxon>Sordariomycetes</taxon>
        <taxon>Xylariomycetidae</taxon>
        <taxon>Xylariales</taxon>
        <taxon>Xylariaceae</taxon>
        <taxon>Xylaria</taxon>
    </lineage>
</organism>
<evidence type="ECO:0000313" key="2">
    <source>
        <dbReference type="EMBL" id="TRX92254.1"/>
    </source>
</evidence>
<gene>
    <name evidence="2" type="ORF">FHL15_006869</name>
</gene>
<keyword evidence="3" id="KW-1185">Reference proteome</keyword>
<evidence type="ECO:0000256" key="1">
    <source>
        <dbReference type="SAM" id="MobiDB-lite"/>
    </source>
</evidence>
<evidence type="ECO:0000313" key="3">
    <source>
        <dbReference type="Proteomes" id="UP000319160"/>
    </source>
</evidence>
<accession>A0A553HWC4</accession>
<sequence>MSTWCDDARLIPDSARKLDSSRAYALLYPGYEAIGGYAKFSVREGQCTSEVGGHSADQQLKIESPETKCRQAEEASSYERPINRATP</sequence>
<feature type="compositionally biased region" description="Basic and acidic residues" evidence="1">
    <location>
        <begin position="63"/>
        <end position="73"/>
    </location>
</feature>
<proteinExistence type="predicted"/>